<accession>A0A0L7KFZ2</accession>
<proteinExistence type="predicted"/>
<dbReference type="InterPro" id="IPR036249">
    <property type="entry name" value="Thioredoxin-like_sf"/>
</dbReference>
<evidence type="ECO:0000313" key="2">
    <source>
        <dbReference type="EMBL" id="KOB62030.1"/>
    </source>
</evidence>
<dbReference type="EMBL" id="CH672038">
    <property type="protein sequence ID" value="KOB62030.1"/>
    <property type="molecule type" value="Genomic_DNA"/>
</dbReference>
<dbReference type="Gene3D" id="3.40.30.10">
    <property type="entry name" value="Glutaredoxin"/>
    <property type="match status" value="1"/>
</dbReference>
<protein>
    <recommendedName>
        <fullName evidence="1">Thioredoxin domain-containing protein</fullName>
    </recommendedName>
</protein>
<dbReference type="Pfam" id="PF00085">
    <property type="entry name" value="Thioredoxin"/>
    <property type="match status" value="1"/>
</dbReference>
<dbReference type="Proteomes" id="UP000054289">
    <property type="component" value="Unassembled WGS sequence"/>
</dbReference>
<dbReference type="InterPro" id="IPR013766">
    <property type="entry name" value="Thioredoxin_domain"/>
</dbReference>
<dbReference type="OMA" id="IKGGRPM"/>
<sequence>MEEKRSFKLQKMEYLLNNTLKKCDNKLSFFLGSKYKFSSLFENSKKNFNPLRFEMKEIDDYNYRNLLKNEKAFLVYGYANYSYKCINIFNKLIDIVKEDFENKADRNVSIYKLNVSNNNLLVKQFHIKNIPLIQLRYNNKLMQEINGNELNENNIKNILKRYYNYFNTLDCVNDINDFLVREKELSYNNNESFFESSKSYNNLKDESDNAYNELTFINDEKKQIITNEIKNHFKNNILDKLHLNYNCSSYIVFKKLELLLMEKSNNIKLIKQFLNDIIFHHSTYLDINQHYSKITAKAFLHLFDEHSISIEKLIELKNIILQNENQTDIKVDDIKLINFLEPIINFDNSKIIHYNKFQCINDFLSTSEETNDHINLFLSSSIKKNILNTQLIDINQMNDHVKIKYLSRIYRILSIKYFHIGDIQNCLSCALHSYKLNAPLNNIDSNKSKVLIENLILYYGAYNKDIIHFLSELQFLFTDKNFKVIKLPHTRAFKGGRPMMKRGKSGKWLWLSPDWKPRWLKKKSKLILEEEWKCVPDKNVPFWN</sequence>
<feature type="domain" description="Thioredoxin" evidence="1">
    <location>
        <begin position="56"/>
        <end position="159"/>
    </location>
</feature>
<dbReference type="OrthoDB" id="370030at2759"/>
<name>A0A0L7KFZ2_PLAFX</name>
<reference evidence="3" key="2">
    <citation type="submission" date="2006-03" db="EMBL/GenBank/DDBJ databases">
        <title>The genome sequence of the Plasmodium falciparum HB3.</title>
        <authorList>
            <consortium name="The Broad Institute Genome Sequencing Platform"/>
            <person name="Birren B."/>
            <person name="Lander E."/>
            <person name="Galagan J."/>
            <person name="Nusbaum C."/>
            <person name="Devon K."/>
            <person name="Henn M."/>
            <person name="Jaffe D."/>
            <person name="Butler J."/>
            <person name="Alvarez P."/>
            <person name="Gnerre S."/>
            <person name="Grabherr M."/>
            <person name="Kleber M."/>
            <person name="Mauceli E."/>
            <person name="Brockman W."/>
            <person name="MacCallum I.A."/>
            <person name="Rounsley S."/>
            <person name="Young S."/>
            <person name="LaButti K."/>
            <person name="Pushparaj V."/>
            <person name="DeCaprio D."/>
            <person name="Crawford M."/>
            <person name="Koehrsen M."/>
            <person name="Engels R."/>
            <person name="Montgomery P."/>
            <person name="Pearson M."/>
            <person name="Howarth C."/>
            <person name="Larson L."/>
            <person name="Luoma S."/>
            <person name="White J."/>
            <person name="Kodira C."/>
            <person name="Zeng Q."/>
            <person name="Oleary S."/>
            <person name="Yandava C."/>
            <person name="Alvarado L."/>
            <person name="Wirth D."/>
            <person name="Volkman S."/>
            <person name="Hartl D."/>
        </authorList>
    </citation>
    <scope>NUCLEOTIDE SEQUENCE [LARGE SCALE GENOMIC DNA]</scope>
</reference>
<gene>
    <name evidence="2" type="ORF">PFHG_03811</name>
</gene>
<evidence type="ECO:0000259" key="1">
    <source>
        <dbReference type="Pfam" id="PF00085"/>
    </source>
</evidence>
<organism evidence="2 3">
    <name type="scientific">Plasmodium falciparum (isolate HB3)</name>
    <dbReference type="NCBI Taxonomy" id="137071"/>
    <lineage>
        <taxon>Eukaryota</taxon>
        <taxon>Sar</taxon>
        <taxon>Alveolata</taxon>
        <taxon>Apicomplexa</taxon>
        <taxon>Aconoidasida</taxon>
        <taxon>Haemosporida</taxon>
        <taxon>Plasmodiidae</taxon>
        <taxon>Plasmodium</taxon>
        <taxon>Plasmodium (Laverania)</taxon>
    </lineage>
</organism>
<evidence type="ECO:0000313" key="3">
    <source>
        <dbReference type="Proteomes" id="UP000054289"/>
    </source>
</evidence>
<dbReference type="SMR" id="A0A0L7KFZ2"/>
<dbReference type="KEGG" id="pfh:PFHG_03811"/>
<reference evidence="2 3" key="1">
    <citation type="submission" date="2006-03" db="EMBL/GenBank/DDBJ databases">
        <title>Annotation of Plasmodium falciparum HB3.</title>
        <authorList>
            <consortium name="The Broad Institute Genome Sequencing Platform"/>
            <person name="Volkman S.K."/>
            <person name="Neafsey D.E."/>
            <person name="Dash A.P."/>
            <person name="Chitnis C.E."/>
            <person name="Hartl D.L."/>
            <person name="Young S.K."/>
            <person name="Zeng Q."/>
            <person name="Koehrsen M."/>
            <person name="Alvarado L."/>
            <person name="Berlin A."/>
            <person name="Borenstein D."/>
            <person name="Chapman S.B."/>
            <person name="Chen Z."/>
            <person name="Engels R."/>
            <person name="Freedman E."/>
            <person name="Gellesch M."/>
            <person name="Goldberg J."/>
            <person name="Griggs A."/>
            <person name="Gujja S."/>
            <person name="Heilman E.R."/>
            <person name="Heiman D.I."/>
            <person name="Howarth C."/>
            <person name="Jen D."/>
            <person name="Larson L."/>
            <person name="Mehta T."/>
            <person name="Neiman D."/>
            <person name="Park D."/>
            <person name="Pearson M."/>
            <person name="Roberts A."/>
            <person name="Saif S."/>
            <person name="Shea T."/>
            <person name="Shenoy N."/>
            <person name="Sisk P."/>
            <person name="Stolte C."/>
            <person name="Sykes S."/>
            <person name="Walk T."/>
            <person name="White J."/>
            <person name="Yandava C."/>
            <person name="Haas B."/>
            <person name="Henn M.R."/>
            <person name="Nusbaum C."/>
            <person name="Birren B."/>
        </authorList>
    </citation>
    <scope>NUCLEOTIDE SEQUENCE [LARGE SCALE GENOMIC DNA]</scope>
    <source>
        <strain evidence="2">HB3</strain>
    </source>
</reference>
<dbReference type="SUPFAM" id="SSF52833">
    <property type="entry name" value="Thioredoxin-like"/>
    <property type="match status" value="1"/>
</dbReference>
<dbReference type="AlphaFoldDB" id="A0A0L7KFZ2"/>